<evidence type="ECO:0000313" key="3">
    <source>
        <dbReference type="Proteomes" id="UP000305848"/>
    </source>
</evidence>
<dbReference type="OrthoDB" id="128937at2"/>
<sequence>MKTLKHSLLLLTALVCFAQVHAQTTDDIVNKHIEAMGGKDKQAQLKSLHMDMTMQIMGNEALSSVTIVEGKGSRSESDVMGQKVIQVVTDTSGWMINPMAGAATAQAMPEEQYKQGANQIYATSPLYNYTEKGSTLELQGQEKVGDVNAYKLKITNKAGNAATYYIDPNTYYIIQMSVNGEMMGNPVTITVTNSDFQKTPEGYVFPRAIQTDMGGQFSITAKVTKVDVNPTVDATIFDMPKQ</sequence>
<reference evidence="2 3" key="1">
    <citation type="submission" date="2019-05" db="EMBL/GenBank/DDBJ databases">
        <title>Panacibacter sp. strain 17mud1-8 Genome sequencing and assembly.</title>
        <authorList>
            <person name="Chhetri G."/>
        </authorList>
    </citation>
    <scope>NUCLEOTIDE SEQUENCE [LARGE SCALE GENOMIC DNA]</scope>
    <source>
        <strain evidence="2 3">17mud1-8</strain>
    </source>
</reference>
<evidence type="ECO:0000256" key="1">
    <source>
        <dbReference type="SAM" id="SignalP"/>
    </source>
</evidence>
<dbReference type="EMBL" id="SZQL01000020">
    <property type="protein sequence ID" value="TKK65556.1"/>
    <property type="molecule type" value="Genomic_DNA"/>
</dbReference>
<protein>
    <recommendedName>
        <fullName evidence="4">Outer membrane lipoprotein-sorting protein</fullName>
    </recommendedName>
</protein>
<dbReference type="AlphaFoldDB" id="A0A4U3KWR4"/>
<organism evidence="2 3">
    <name type="scientific">Ilyomonas limi</name>
    <dbReference type="NCBI Taxonomy" id="2575867"/>
    <lineage>
        <taxon>Bacteria</taxon>
        <taxon>Pseudomonadati</taxon>
        <taxon>Bacteroidota</taxon>
        <taxon>Chitinophagia</taxon>
        <taxon>Chitinophagales</taxon>
        <taxon>Chitinophagaceae</taxon>
        <taxon>Ilyomonas</taxon>
    </lineage>
</organism>
<accession>A0A4U3KWR4</accession>
<gene>
    <name evidence="2" type="ORF">FC093_19760</name>
</gene>
<keyword evidence="3" id="KW-1185">Reference proteome</keyword>
<dbReference type="RefSeq" id="WP_137263547.1">
    <property type="nucleotide sequence ID" value="NZ_SZQL01000020.1"/>
</dbReference>
<proteinExistence type="predicted"/>
<feature type="chain" id="PRO_5020334024" description="Outer membrane lipoprotein-sorting protein" evidence="1">
    <location>
        <begin position="23"/>
        <end position="242"/>
    </location>
</feature>
<comment type="caution">
    <text evidence="2">The sequence shown here is derived from an EMBL/GenBank/DDBJ whole genome shotgun (WGS) entry which is preliminary data.</text>
</comment>
<name>A0A4U3KWR4_9BACT</name>
<evidence type="ECO:0008006" key="4">
    <source>
        <dbReference type="Google" id="ProtNLM"/>
    </source>
</evidence>
<keyword evidence="1" id="KW-0732">Signal</keyword>
<dbReference type="Gene3D" id="2.50.20.10">
    <property type="entry name" value="Lipoprotein localisation LolA/LolB/LppX"/>
    <property type="match status" value="1"/>
</dbReference>
<evidence type="ECO:0000313" key="2">
    <source>
        <dbReference type="EMBL" id="TKK65556.1"/>
    </source>
</evidence>
<feature type="signal peptide" evidence="1">
    <location>
        <begin position="1"/>
        <end position="22"/>
    </location>
</feature>
<dbReference type="Proteomes" id="UP000305848">
    <property type="component" value="Unassembled WGS sequence"/>
</dbReference>